<dbReference type="PANTHER" id="PTHR36846:SF1">
    <property type="entry name" value="PROTEIN VIAA"/>
    <property type="match status" value="1"/>
</dbReference>
<dbReference type="OrthoDB" id="569032at2"/>
<organism evidence="2 3">
    <name type="scientific">Thalassoglobus neptunius</name>
    <dbReference type="NCBI Taxonomy" id="1938619"/>
    <lineage>
        <taxon>Bacteria</taxon>
        <taxon>Pseudomonadati</taxon>
        <taxon>Planctomycetota</taxon>
        <taxon>Planctomycetia</taxon>
        <taxon>Planctomycetales</taxon>
        <taxon>Planctomycetaceae</taxon>
        <taxon>Thalassoglobus</taxon>
    </lineage>
</organism>
<sequence>MALDINQVLQTSDSETRTDNLRVSPTSLKVDQWGLRKGVELYEETQERFYGGDEKHRQQFDSDASAALTPEEWADCHAALFESRPKLADRPANQHQADWFQSLLDTDGYKALHKQTRGNLLLAKESAKEIGEELAKFLELDAEETDAVDAAGSVAKAIRRGKRAADDAAATIRALGGGCGVGQGYGAELDSELMAGVFERVRNDETLRAIMDSAGKFRRVAQSMQRRKTVHGVDDVVGVTIGGDIPELCLHELAALVNEETELLQLYKIATETAMQRDYQGVEPVGKGPIVVVVDESSSMSKTKKPQAGDRIVQAKGLALAMAWIAQKQNRWIAFVGFAGGNQGNTLAMAPGQWDQVALLNWLEHFYAGGTTLDVPIRELPYTHWPQWKFQGMPDGKCDLIVVTDGELRCSDAEAERFREWKQRESVVSFGIVIGASISEFSKICDQLFCVADLSVESEGVGEVFSV</sequence>
<keyword evidence="3" id="KW-1185">Reference proteome</keyword>
<evidence type="ECO:0000256" key="1">
    <source>
        <dbReference type="SAM" id="MobiDB-lite"/>
    </source>
</evidence>
<dbReference type="EMBL" id="SIHI01000001">
    <property type="protein sequence ID" value="TWT58939.1"/>
    <property type="molecule type" value="Genomic_DNA"/>
</dbReference>
<evidence type="ECO:0000313" key="2">
    <source>
        <dbReference type="EMBL" id="TWT58939.1"/>
    </source>
</evidence>
<comment type="caution">
    <text evidence="2">The sequence shown here is derived from an EMBL/GenBank/DDBJ whole genome shotgun (WGS) entry which is preliminary data.</text>
</comment>
<dbReference type="RefSeq" id="WP_146509671.1">
    <property type="nucleotide sequence ID" value="NZ_SIHI01000001.1"/>
</dbReference>
<dbReference type="Proteomes" id="UP000317243">
    <property type="component" value="Unassembled WGS sequence"/>
</dbReference>
<evidence type="ECO:0008006" key="4">
    <source>
        <dbReference type="Google" id="ProtNLM"/>
    </source>
</evidence>
<dbReference type="Gene3D" id="3.40.50.410">
    <property type="entry name" value="von Willebrand factor, type A domain"/>
    <property type="match status" value="1"/>
</dbReference>
<name>A0A5C5X898_9PLAN</name>
<protein>
    <recommendedName>
        <fullName evidence="4">VWFA domain-containing protein</fullName>
    </recommendedName>
</protein>
<gene>
    <name evidence="2" type="ORF">KOR42_23260</name>
</gene>
<reference evidence="2 3" key="1">
    <citation type="submission" date="2019-02" db="EMBL/GenBank/DDBJ databases">
        <title>Deep-cultivation of Planctomycetes and their phenomic and genomic characterization uncovers novel biology.</title>
        <authorList>
            <person name="Wiegand S."/>
            <person name="Jogler M."/>
            <person name="Boedeker C."/>
            <person name="Pinto D."/>
            <person name="Vollmers J."/>
            <person name="Rivas-Marin E."/>
            <person name="Kohn T."/>
            <person name="Peeters S.H."/>
            <person name="Heuer A."/>
            <person name="Rast P."/>
            <person name="Oberbeckmann S."/>
            <person name="Bunk B."/>
            <person name="Jeske O."/>
            <person name="Meyerdierks A."/>
            <person name="Storesund J.E."/>
            <person name="Kallscheuer N."/>
            <person name="Luecker S."/>
            <person name="Lage O.M."/>
            <person name="Pohl T."/>
            <person name="Merkel B.J."/>
            <person name="Hornburger P."/>
            <person name="Mueller R.-W."/>
            <person name="Bruemmer F."/>
            <person name="Labrenz M."/>
            <person name="Spormann A.M."/>
            <person name="Op Den Camp H."/>
            <person name="Overmann J."/>
            <person name="Amann R."/>
            <person name="Jetten M.S.M."/>
            <person name="Mascher T."/>
            <person name="Medema M.H."/>
            <person name="Devos D.P."/>
            <person name="Kaster A.-K."/>
            <person name="Ovreas L."/>
            <person name="Rohde M."/>
            <person name="Galperin M.Y."/>
            <person name="Jogler C."/>
        </authorList>
    </citation>
    <scope>NUCLEOTIDE SEQUENCE [LARGE SCALE GENOMIC DNA]</scope>
    <source>
        <strain evidence="2 3">KOR42</strain>
    </source>
</reference>
<dbReference type="InterPro" id="IPR036465">
    <property type="entry name" value="vWFA_dom_sf"/>
</dbReference>
<dbReference type="AlphaFoldDB" id="A0A5C5X898"/>
<dbReference type="PANTHER" id="PTHR36846">
    <property type="entry name" value="PROTEIN VIAA"/>
    <property type="match status" value="1"/>
</dbReference>
<evidence type="ECO:0000313" key="3">
    <source>
        <dbReference type="Proteomes" id="UP000317243"/>
    </source>
</evidence>
<feature type="region of interest" description="Disordered" evidence="1">
    <location>
        <begin position="1"/>
        <end position="20"/>
    </location>
</feature>
<accession>A0A5C5X898</accession>
<proteinExistence type="predicted"/>
<dbReference type="SUPFAM" id="SSF53300">
    <property type="entry name" value="vWA-like"/>
    <property type="match status" value="1"/>
</dbReference>
<dbReference type="GO" id="GO:0005829">
    <property type="term" value="C:cytosol"/>
    <property type="evidence" value="ECO:0007669"/>
    <property type="project" value="TreeGrafter"/>
</dbReference>